<dbReference type="InterPro" id="IPR050547">
    <property type="entry name" value="DEAD_box_RNA_helicases"/>
</dbReference>
<dbReference type="GO" id="GO:0003724">
    <property type="term" value="F:RNA helicase activity"/>
    <property type="evidence" value="ECO:0007669"/>
    <property type="project" value="UniProtKB-UniRule"/>
</dbReference>
<evidence type="ECO:0000256" key="8">
    <source>
        <dbReference type="ARBA" id="ARBA00023016"/>
    </source>
</evidence>
<evidence type="ECO:0000256" key="9">
    <source>
        <dbReference type="ARBA" id="ARBA00047984"/>
    </source>
</evidence>
<dbReference type="InterPro" id="IPR028618">
    <property type="entry name" value="DEAD_helicase_DeaD"/>
</dbReference>
<dbReference type="Gene3D" id="3.40.50.300">
    <property type="entry name" value="P-loop containing nucleotide triphosphate hydrolases"/>
    <property type="match status" value="2"/>
</dbReference>
<keyword evidence="5 10" id="KW-0347">Helicase</keyword>
<dbReference type="HAMAP" id="MF_00964">
    <property type="entry name" value="DEAD_helicase_DeaD"/>
    <property type="match status" value="1"/>
</dbReference>
<keyword evidence="8 10" id="KW-0346">Stress response</keyword>
<dbReference type="GO" id="GO:0016887">
    <property type="term" value="F:ATP hydrolysis activity"/>
    <property type="evidence" value="ECO:0007669"/>
    <property type="project" value="RHEA"/>
</dbReference>
<dbReference type="SMART" id="SM00487">
    <property type="entry name" value="DEXDc"/>
    <property type="match status" value="1"/>
</dbReference>
<comment type="function">
    <text evidence="10">DEAD-box RNA helicase involved in various cellular processes at low temperature, including ribosome biogenesis, mRNA degradation and translation initiation.</text>
</comment>
<dbReference type="GO" id="GO:0000027">
    <property type="term" value="P:ribosomal large subunit assembly"/>
    <property type="evidence" value="ECO:0007669"/>
    <property type="project" value="UniProtKB-UniRule"/>
</dbReference>
<dbReference type="GO" id="GO:0006401">
    <property type="term" value="P:RNA catabolic process"/>
    <property type="evidence" value="ECO:0007669"/>
    <property type="project" value="UniProtKB-UniRule"/>
</dbReference>
<dbReference type="PROSITE" id="PS51194">
    <property type="entry name" value="HELICASE_CTER"/>
    <property type="match status" value="1"/>
</dbReference>
<evidence type="ECO:0000259" key="13">
    <source>
        <dbReference type="PROSITE" id="PS51192"/>
    </source>
</evidence>
<dbReference type="FunFam" id="3.40.50.300:FF:000108">
    <property type="entry name" value="ATP-dependent RNA helicase RhlE"/>
    <property type="match status" value="1"/>
</dbReference>
<evidence type="ECO:0000259" key="14">
    <source>
        <dbReference type="PROSITE" id="PS51194"/>
    </source>
</evidence>
<dbReference type="InterPro" id="IPR012677">
    <property type="entry name" value="Nucleotide-bd_a/b_plait_sf"/>
</dbReference>
<dbReference type="GO" id="GO:0005840">
    <property type="term" value="C:ribosome"/>
    <property type="evidence" value="ECO:0007669"/>
    <property type="project" value="TreeGrafter"/>
</dbReference>
<dbReference type="CDD" id="cd18787">
    <property type="entry name" value="SF2_C_DEAD"/>
    <property type="match status" value="1"/>
</dbReference>
<dbReference type="InterPro" id="IPR011545">
    <property type="entry name" value="DEAD/DEAH_box_helicase_dom"/>
</dbReference>
<evidence type="ECO:0000256" key="12">
    <source>
        <dbReference type="SAM" id="MobiDB-lite"/>
    </source>
</evidence>
<accession>A0A329VLF5</accession>
<evidence type="ECO:0000256" key="4">
    <source>
        <dbReference type="ARBA" id="ARBA00022801"/>
    </source>
</evidence>
<dbReference type="Pfam" id="PF00271">
    <property type="entry name" value="Helicase_C"/>
    <property type="match status" value="1"/>
</dbReference>
<dbReference type="NCBIfam" id="NF008642">
    <property type="entry name" value="PRK11634.1"/>
    <property type="match status" value="1"/>
</dbReference>
<comment type="similarity">
    <text evidence="10">Belongs to the DEAD box helicase family. DeaD/CsdA subfamily.</text>
</comment>
<keyword evidence="2 10" id="KW-0963">Cytoplasm</keyword>
<evidence type="ECO:0000256" key="11">
    <source>
        <dbReference type="PROSITE-ProRule" id="PRU00552"/>
    </source>
</evidence>
<dbReference type="GO" id="GO:0005829">
    <property type="term" value="C:cytosol"/>
    <property type="evidence" value="ECO:0007669"/>
    <property type="project" value="TreeGrafter"/>
</dbReference>
<dbReference type="InterPro" id="IPR001650">
    <property type="entry name" value="Helicase_C-like"/>
</dbReference>
<dbReference type="EC" id="3.6.4.13" evidence="10"/>
<comment type="catalytic activity">
    <reaction evidence="9 10">
        <text>ATP + H2O = ADP + phosphate + H(+)</text>
        <dbReference type="Rhea" id="RHEA:13065"/>
        <dbReference type="ChEBI" id="CHEBI:15377"/>
        <dbReference type="ChEBI" id="CHEBI:15378"/>
        <dbReference type="ChEBI" id="CHEBI:30616"/>
        <dbReference type="ChEBI" id="CHEBI:43474"/>
        <dbReference type="ChEBI" id="CHEBI:456216"/>
        <dbReference type="EC" id="3.6.4.13"/>
    </reaction>
</comment>
<dbReference type="GO" id="GO:0070417">
    <property type="term" value="P:cellular response to cold"/>
    <property type="evidence" value="ECO:0007669"/>
    <property type="project" value="InterPro"/>
</dbReference>
<comment type="caution">
    <text evidence="16">The sequence shown here is derived from an EMBL/GenBank/DDBJ whole genome shotgun (WGS) entry which is preliminary data.</text>
</comment>
<dbReference type="PANTHER" id="PTHR47963:SF8">
    <property type="entry name" value="ATP-DEPENDENT RNA HELICASE DEAD"/>
    <property type="match status" value="1"/>
</dbReference>
<dbReference type="InterPro" id="IPR027417">
    <property type="entry name" value="P-loop_NTPase"/>
</dbReference>
<feature type="compositionally biased region" description="Basic and acidic residues" evidence="12">
    <location>
        <begin position="598"/>
        <end position="611"/>
    </location>
</feature>
<comment type="subcellular location">
    <subcellularLocation>
        <location evidence="1 10">Cytoplasm</location>
    </subcellularLocation>
</comment>
<dbReference type="PANTHER" id="PTHR47963">
    <property type="entry name" value="DEAD-BOX ATP-DEPENDENT RNA HELICASE 47, MITOCHONDRIAL"/>
    <property type="match status" value="1"/>
</dbReference>
<dbReference type="CDD" id="cd12499">
    <property type="entry name" value="RRM_EcCsdA_like"/>
    <property type="match status" value="1"/>
</dbReference>
<dbReference type="RefSeq" id="WP_113024735.1">
    <property type="nucleotide sequence ID" value="NZ_CAWNWQ010000003.1"/>
</dbReference>
<dbReference type="CDD" id="cd00268">
    <property type="entry name" value="DEADc"/>
    <property type="match status" value="1"/>
</dbReference>
<proteinExistence type="inferred from homology"/>
<dbReference type="SUPFAM" id="SSF52540">
    <property type="entry name" value="P-loop containing nucleoside triphosphate hydrolases"/>
    <property type="match status" value="2"/>
</dbReference>
<dbReference type="InterPro" id="IPR044742">
    <property type="entry name" value="DEAD/DEAH_RhlB"/>
</dbReference>
<organism evidence="16 17">
    <name type="scientific">Photorhabdus laumondii subsp. clarkei</name>
    <dbReference type="NCBI Taxonomy" id="2029685"/>
    <lineage>
        <taxon>Bacteria</taxon>
        <taxon>Pseudomonadati</taxon>
        <taxon>Pseudomonadota</taxon>
        <taxon>Gammaproteobacteria</taxon>
        <taxon>Enterobacterales</taxon>
        <taxon>Morganellaceae</taxon>
        <taxon>Photorhabdus</taxon>
    </lineage>
</organism>
<dbReference type="Gene3D" id="3.30.70.330">
    <property type="match status" value="1"/>
</dbReference>
<feature type="domain" description="DEAD-box RNA helicase Q" evidence="15">
    <location>
        <begin position="7"/>
        <end position="35"/>
    </location>
</feature>
<sequence>MTTETEISFADLGLSAPILSALEDLGYEKPSPIQQQCIPHLLNGRDVLGMAQTGSGKTAAFSLPLLHNINAELKAPQILVLAPTRELAVQVAEACADFSKHMRNVNVVALYGGQRYDVQLRALRQGPQIVVGTPGRLLDHLKRGTLDLSNLSGLVLDEADEMLRMGFIEDVENIMSQIPAEHQTALFSATMPEAIRRITRRFMNDPQEVRIQASVTTRPDISQSYWSVYGMRKNEALVRFLEAEDFDAAIIFVRTKNATLEVAEALERNGYNSAALNGDMNQALREQTLERLKDGRLDILIATDVAARGLDVERISLVVNYDIPMDAESYVHRIGRTGRAGRAGRALLFVENRERRLLRNVERTMKLTIPEVELPNAELLSQRRLERFAANVQQQLESSDLDQYRTLLSKLQPAEELDIETLAAALLKMAQGERPLILPPDPVRRPRREFNERDDRRRNGFDDRGERSDRPRRERRDVGEMELYRIEVGRDDGVEVRHIVGAIANEGDISSRYIGNIKLFATHSTIELPKGMPGDLLSHFTRTRILNKPMNMQLMGDAQPFERRERRGGGRNGNGNGNSSGSGPRRDRENFNGGGRRFNGERRGGEGRGEGQSRSNFRGRGDDHGSSAPRRRYNNSNAQ</sequence>
<feature type="short sequence motif" description="Q motif" evidence="11">
    <location>
        <begin position="7"/>
        <end position="35"/>
    </location>
</feature>
<keyword evidence="3 10" id="KW-0547">Nucleotide-binding</keyword>
<dbReference type="InterPro" id="IPR057325">
    <property type="entry name" value="DeaD_dimer"/>
</dbReference>
<feature type="domain" description="Helicase ATP-binding" evidence="13">
    <location>
        <begin position="38"/>
        <end position="209"/>
    </location>
</feature>
<evidence type="ECO:0000256" key="1">
    <source>
        <dbReference type="ARBA" id="ARBA00004496"/>
    </source>
</evidence>
<dbReference type="PROSITE" id="PS51192">
    <property type="entry name" value="HELICASE_ATP_BIND_1"/>
    <property type="match status" value="1"/>
</dbReference>
<dbReference type="Pfam" id="PF25399">
    <property type="entry name" value="DeaD_dimer"/>
    <property type="match status" value="1"/>
</dbReference>
<dbReference type="EMBL" id="NSCI01000003">
    <property type="protein sequence ID" value="RAW92582.1"/>
    <property type="molecule type" value="Genomic_DNA"/>
</dbReference>
<evidence type="ECO:0000256" key="7">
    <source>
        <dbReference type="ARBA" id="ARBA00022884"/>
    </source>
</evidence>
<dbReference type="Pfam" id="PF00270">
    <property type="entry name" value="DEAD"/>
    <property type="match status" value="1"/>
</dbReference>
<gene>
    <name evidence="10" type="primary">deaD</name>
    <name evidence="10" type="synonym">csdA</name>
    <name evidence="16" type="ORF">CKY01_03610</name>
</gene>
<evidence type="ECO:0000256" key="10">
    <source>
        <dbReference type="HAMAP-Rule" id="MF_00964"/>
    </source>
</evidence>
<evidence type="ECO:0000256" key="5">
    <source>
        <dbReference type="ARBA" id="ARBA00022806"/>
    </source>
</evidence>
<keyword evidence="6 10" id="KW-0067">ATP-binding</keyword>
<dbReference type="InterPro" id="IPR014014">
    <property type="entry name" value="RNA_helicase_DEAD_Q_motif"/>
</dbReference>
<evidence type="ECO:0000259" key="15">
    <source>
        <dbReference type="PROSITE" id="PS51195"/>
    </source>
</evidence>
<evidence type="ECO:0000256" key="3">
    <source>
        <dbReference type="ARBA" id="ARBA00022741"/>
    </source>
</evidence>
<name>A0A329VLF5_9GAMM</name>
<evidence type="ECO:0000313" key="17">
    <source>
        <dbReference type="Proteomes" id="UP000250870"/>
    </source>
</evidence>
<dbReference type="AlphaFoldDB" id="A0A329VLF5"/>
<feature type="compositionally biased region" description="Gly residues" evidence="12">
    <location>
        <begin position="570"/>
        <end position="580"/>
    </location>
</feature>
<evidence type="ECO:0000256" key="2">
    <source>
        <dbReference type="ARBA" id="ARBA00022490"/>
    </source>
</evidence>
<feature type="domain" description="Helicase C-terminal" evidence="14">
    <location>
        <begin position="233"/>
        <end position="380"/>
    </location>
</feature>
<keyword evidence="4 10" id="KW-0378">Hydrolase</keyword>
<feature type="region of interest" description="Disordered" evidence="12">
    <location>
        <begin position="436"/>
        <end position="475"/>
    </location>
</feature>
<dbReference type="GO" id="GO:0033592">
    <property type="term" value="F:RNA strand annealing activity"/>
    <property type="evidence" value="ECO:0007669"/>
    <property type="project" value="TreeGrafter"/>
</dbReference>
<dbReference type="PROSITE" id="PS51195">
    <property type="entry name" value="Q_MOTIF"/>
    <property type="match status" value="1"/>
</dbReference>
<dbReference type="InterPro" id="IPR014001">
    <property type="entry name" value="Helicase_ATP-bd"/>
</dbReference>
<evidence type="ECO:0000313" key="16">
    <source>
        <dbReference type="EMBL" id="RAW92582.1"/>
    </source>
</evidence>
<evidence type="ECO:0000256" key="6">
    <source>
        <dbReference type="ARBA" id="ARBA00022840"/>
    </source>
</evidence>
<dbReference type="Proteomes" id="UP000250870">
    <property type="component" value="Unassembled WGS sequence"/>
</dbReference>
<dbReference type="InterPro" id="IPR005580">
    <property type="entry name" value="DbpA/CsdA_RNA-bd_dom"/>
</dbReference>
<reference evidence="16 17" key="1">
    <citation type="journal article" date="2018" name="Int. J. Syst. Evol. Microbiol.">
        <title>Whole-genome-based revisit of Photorhabdus phylogeny: proposal for the elevation of most Photorhabdus subspecies to the species level and description of one novel species Photorhabdus bodei sp. nov., and one novel subspecies Photorhabdus laumondii subsp. clarkei subsp. nov.</title>
        <authorList>
            <person name="Machado R.A.R."/>
            <person name="Wuthrich D."/>
            <person name="Kuhnert P."/>
            <person name="Arce C.C.M."/>
            <person name="Thonen L."/>
            <person name="Ruiz C."/>
            <person name="Zhang X."/>
            <person name="Robert C.A.M."/>
            <person name="Karimi J."/>
            <person name="Kamali S."/>
            <person name="Ma J."/>
            <person name="Bruggmann R."/>
            <person name="Erb M."/>
        </authorList>
    </citation>
    <scope>NUCLEOTIDE SEQUENCE [LARGE SCALE GENOMIC DNA]</scope>
    <source>
        <strain evidence="16 17">BOJ-47</strain>
    </source>
</reference>
<keyword evidence="7 10" id="KW-0694">RNA-binding</keyword>
<dbReference type="FunFam" id="3.40.50.300:FF:000374">
    <property type="entry name" value="ATP-dependent RNA helicase DeaD"/>
    <property type="match status" value="1"/>
</dbReference>
<protein>
    <recommendedName>
        <fullName evidence="10">ATP-dependent RNA helicase DeaD</fullName>
        <ecNumber evidence="10">3.6.4.13</ecNumber>
    </recommendedName>
    <alternativeName>
        <fullName evidence="10">Cold-shock DEAD box protein A</fullName>
    </alternativeName>
</protein>
<dbReference type="GO" id="GO:0005524">
    <property type="term" value="F:ATP binding"/>
    <property type="evidence" value="ECO:0007669"/>
    <property type="project" value="UniProtKB-UniRule"/>
</dbReference>
<dbReference type="FunFam" id="3.30.70.330:FF:000068">
    <property type="entry name" value="ATP-dependent RNA helicase DeaD"/>
    <property type="match status" value="1"/>
</dbReference>
<dbReference type="InterPro" id="IPR000629">
    <property type="entry name" value="RNA-helicase_DEAD-box_CS"/>
</dbReference>
<dbReference type="Pfam" id="PF03880">
    <property type="entry name" value="DbpA"/>
    <property type="match status" value="1"/>
</dbReference>
<dbReference type="SMART" id="SM00490">
    <property type="entry name" value="HELICc"/>
    <property type="match status" value="1"/>
</dbReference>
<dbReference type="InterPro" id="IPR034415">
    <property type="entry name" value="CsdA_RRM"/>
</dbReference>
<feature type="compositionally biased region" description="Basic and acidic residues" evidence="12">
    <location>
        <begin position="442"/>
        <end position="475"/>
    </location>
</feature>
<dbReference type="PROSITE" id="PS00039">
    <property type="entry name" value="DEAD_ATP_HELICASE"/>
    <property type="match status" value="1"/>
</dbReference>
<feature type="region of interest" description="Disordered" evidence="12">
    <location>
        <begin position="563"/>
        <end position="639"/>
    </location>
</feature>